<keyword evidence="7 10" id="KW-0472">Membrane</keyword>
<evidence type="ECO:0000256" key="6">
    <source>
        <dbReference type="ARBA" id="ARBA00023065"/>
    </source>
</evidence>
<dbReference type="AlphaFoldDB" id="A0ABD6EEB8"/>
<evidence type="ECO:0000313" key="12">
    <source>
        <dbReference type="EMBL" id="MFH4977965.1"/>
    </source>
</evidence>
<dbReference type="PANTHER" id="PTHR10110:SF92">
    <property type="entry name" value="NA(+)_H(+) EXCHANGER PROTEIN 2-RELATED"/>
    <property type="match status" value="1"/>
</dbReference>
<dbReference type="InterPro" id="IPR018422">
    <property type="entry name" value="Cation/H_exchanger_CPA1"/>
</dbReference>
<evidence type="ECO:0000256" key="5">
    <source>
        <dbReference type="ARBA" id="ARBA00023053"/>
    </source>
</evidence>
<evidence type="ECO:0000256" key="4">
    <source>
        <dbReference type="ARBA" id="ARBA00022989"/>
    </source>
</evidence>
<comment type="subcellular location">
    <subcellularLocation>
        <location evidence="1">Membrane</location>
        <topology evidence="1">Multi-pass membrane protein</topology>
    </subcellularLocation>
</comment>
<evidence type="ECO:0000256" key="9">
    <source>
        <dbReference type="SAM" id="MobiDB-lite"/>
    </source>
</evidence>
<feature type="compositionally biased region" description="Acidic residues" evidence="9">
    <location>
        <begin position="258"/>
        <end position="274"/>
    </location>
</feature>
<evidence type="ECO:0000256" key="8">
    <source>
        <dbReference type="ARBA" id="ARBA00023201"/>
    </source>
</evidence>
<dbReference type="PANTHER" id="PTHR10110">
    <property type="entry name" value="SODIUM/HYDROGEN EXCHANGER"/>
    <property type="match status" value="1"/>
</dbReference>
<dbReference type="GO" id="GO:0006814">
    <property type="term" value="P:sodium ion transport"/>
    <property type="evidence" value="ECO:0007669"/>
    <property type="project" value="UniProtKB-KW"/>
</dbReference>
<accession>A0ABD6EEB8</accession>
<keyword evidence="13" id="KW-1185">Reference proteome</keyword>
<evidence type="ECO:0000256" key="3">
    <source>
        <dbReference type="ARBA" id="ARBA00022692"/>
    </source>
</evidence>
<proteinExistence type="predicted"/>
<keyword evidence="6" id="KW-0406">Ion transport</keyword>
<feature type="transmembrane region" description="Helical" evidence="10">
    <location>
        <begin position="93"/>
        <end position="113"/>
    </location>
</feature>
<sequence length="302" mass="34872">MALGSETVIFVFLGLSTVSSEHHWNSMFIILTVVMCIIYRVLGVTFLCYFLNKRRLRKYSKADQFIISYGGLRGAIAYGLVAALPDELPEKRLFVTACIVVIYWTVFFQGLTLRPIANFLKLERKEEHMKNMSEYTYQNLIDYTMSGMEEIAGIKGHHYVRHAYESFNKRFLKSILVKSRARKQMDNTNLVRAYRRIRRREAEDRLKKFDEPVDTLAQALMLHRGQYWSPAAQMAYYKHQAIPKGIQTQNDLQRSTEGDDVLSSESATELDDIGINESNVGHEEPQQIPVPKLSRTSQNSEL</sequence>
<evidence type="ECO:0000256" key="1">
    <source>
        <dbReference type="ARBA" id="ARBA00004141"/>
    </source>
</evidence>
<reference evidence="12 13" key="1">
    <citation type="submission" date="2024-08" db="EMBL/GenBank/DDBJ databases">
        <title>Gnathostoma spinigerum genome.</title>
        <authorList>
            <person name="Gonzalez-Bertolin B."/>
            <person name="Monzon S."/>
            <person name="Zaballos A."/>
            <person name="Jimenez P."/>
            <person name="Dekumyoy P."/>
            <person name="Varona S."/>
            <person name="Cuesta I."/>
            <person name="Sumanam S."/>
            <person name="Adisakwattana P."/>
            <person name="Gasser R.B."/>
            <person name="Hernandez-Gonzalez A."/>
            <person name="Young N.D."/>
            <person name="Perteguer M.J."/>
        </authorList>
    </citation>
    <scope>NUCLEOTIDE SEQUENCE [LARGE SCALE GENOMIC DNA]</scope>
    <source>
        <strain evidence="12">AL3</strain>
        <tissue evidence="12">Liver</tissue>
    </source>
</reference>
<organism evidence="12 13">
    <name type="scientific">Gnathostoma spinigerum</name>
    <dbReference type="NCBI Taxonomy" id="75299"/>
    <lineage>
        <taxon>Eukaryota</taxon>
        <taxon>Metazoa</taxon>
        <taxon>Ecdysozoa</taxon>
        <taxon>Nematoda</taxon>
        <taxon>Chromadorea</taxon>
        <taxon>Rhabditida</taxon>
        <taxon>Spirurina</taxon>
        <taxon>Gnathostomatomorpha</taxon>
        <taxon>Gnathostomatoidea</taxon>
        <taxon>Gnathostomatidae</taxon>
        <taxon>Gnathostoma</taxon>
    </lineage>
</organism>
<evidence type="ECO:0000256" key="10">
    <source>
        <dbReference type="SAM" id="Phobius"/>
    </source>
</evidence>
<gene>
    <name evidence="12" type="ORF">AB6A40_004674</name>
</gene>
<dbReference type="InterPro" id="IPR006153">
    <property type="entry name" value="Cation/H_exchanger_TM"/>
</dbReference>
<comment type="caution">
    <text evidence="12">The sequence shown here is derived from an EMBL/GenBank/DDBJ whole genome shotgun (WGS) entry which is preliminary data.</text>
</comment>
<dbReference type="EMBL" id="JBGFUD010002758">
    <property type="protein sequence ID" value="MFH4977965.1"/>
    <property type="molecule type" value="Genomic_DNA"/>
</dbReference>
<feature type="transmembrane region" description="Helical" evidence="10">
    <location>
        <begin position="64"/>
        <end position="81"/>
    </location>
</feature>
<name>A0ABD6EEB8_9BILA</name>
<dbReference type="Proteomes" id="UP001608902">
    <property type="component" value="Unassembled WGS sequence"/>
</dbReference>
<dbReference type="GO" id="GO:0016020">
    <property type="term" value="C:membrane"/>
    <property type="evidence" value="ECO:0007669"/>
    <property type="project" value="UniProtKB-SubCell"/>
</dbReference>
<keyword evidence="5" id="KW-0915">Sodium</keyword>
<keyword evidence="2" id="KW-0813">Transport</keyword>
<keyword evidence="4 10" id="KW-1133">Transmembrane helix</keyword>
<feature type="region of interest" description="Disordered" evidence="9">
    <location>
        <begin position="249"/>
        <end position="302"/>
    </location>
</feature>
<keyword evidence="3 10" id="KW-0812">Transmembrane</keyword>
<feature type="transmembrane region" description="Helical" evidence="10">
    <location>
        <begin position="30"/>
        <end position="52"/>
    </location>
</feature>
<dbReference type="Pfam" id="PF00999">
    <property type="entry name" value="Na_H_Exchanger"/>
    <property type="match status" value="1"/>
</dbReference>
<evidence type="ECO:0000256" key="2">
    <source>
        <dbReference type="ARBA" id="ARBA00022448"/>
    </source>
</evidence>
<evidence type="ECO:0000256" key="7">
    <source>
        <dbReference type="ARBA" id="ARBA00023136"/>
    </source>
</evidence>
<evidence type="ECO:0000313" key="13">
    <source>
        <dbReference type="Proteomes" id="UP001608902"/>
    </source>
</evidence>
<keyword evidence="8" id="KW-0739">Sodium transport</keyword>
<protein>
    <recommendedName>
        <fullName evidence="11">Cation/H+ exchanger transmembrane domain-containing protein</fullName>
    </recommendedName>
</protein>
<evidence type="ECO:0000259" key="11">
    <source>
        <dbReference type="Pfam" id="PF00999"/>
    </source>
</evidence>
<feature type="domain" description="Cation/H+ exchanger transmembrane" evidence="11">
    <location>
        <begin position="5"/>
        <end position="117"/>
    </location>
</feature>